<evidence type="ECO:0000313" key="2">
    <source>
        <dbReference type="EMBL" id="RAL42889.1"/>
    </source>
</evidence>
<keyword evidence="1" id="KW-0472">Membrane</keyword>
<gene>
    <name evidence="2" type="ORF">DM860_009396</name>
</gene>
<dbReference type="AlphaFoldDB" id="A0A328DFB8"/>
<sequence length="83" mass="9065">MLSDGDSMLENDGQLLSMMVAHPAAITVAVRWWTVTGYIIGFIAGLISRPDFRFVFNVMHAVTGAYAKPIFVDMLGASLECII</sequence>
<dbReference type="Gene3D" id="3.40.120.10">
    <property type="entry name" value="Alpha-D-Glucose-1,6-Bisphosphate, subunit A, domain 3"/>
    <property type="match status" value="1"/>
</dbReference>
<name>A0A328DFB8_9ASTE</name>
<proteinExistence type="predicted"/>
<evidence type="ECO:0000256" key="1">
    <source>
        <dbReference type="SAM" id="Phobius"/>
    </source>
</evidence>
<feature type="transmembrane region" description="Helical" evidence="1">
    <location>
        <begin position="20"/>
        <end position="47"/>
    </location>
</feature>
<accession>A0A328DFB8</accession>
<keyword evidence="1" id="KW-0812">Transmembrane</keyword>
<protein>
    <submittedName>
        <fullName evidence="2">Uncharacterized protein</fullName>
    </submittedName>
</protein>
<keyword evidence="3" id="KW-1185">Reference proteome</keyword>
<keyword evidence="1" id="KW-1133">Transmembrane helix</keyword>
<reference evidence="2 3" key="1">
    <citation type="submission" date="2018-06" db="EMBL/GenBank/DDBJ databases">
        <title>The Genome of Cuscuta australis (Dodder) Provides Insight into the Evolution of Plant Parasitism.</title>
        <authorList>
            <person name="Liu H."/>
        </authorList>
    </citation>
    <scope>NUCLEOTIDE SEQUENCE [LARGE SCALE GENOMIC DNA]</scope>
    <source>
        <strain evidence="3">cv. Yunnan</strain>
        <tissue evidence="2">Vines</tissue>
    </source>
</reference>
<evidence type="ECO:0000313" key="3">
    <source>
        <dbReference type="Proteomes" id="UP000249390"/>
    </source>
</evidence>
<comment type="caution">
    <text evidence="2">The sequence shown here is derived from an EMBL/GenBank/DDBJ whole genome shotgun (WGS) entry which is preliminary data.</text>
</comment>
<organism evidence="2 3">
    <name type="scientific">Cuscuta australis</name>
    <dbReference type="NCBI Taxonomy" id="267555"/>
    <lineage>
        <taxon>Eukaryota</taxon>
        <taxon>Viridiplantae</taxon>
        <taxon>Streptophyta</taxon>
        <taxon>Embryophyta</taxon>
        <taxon>Tracheophyta</taxon>
        <taxon>Spermatophyta</taxon>
        <taxon>Magnoliopsida</taxon>
        <taxon>eudicotyledons</taxon>
        <taxon>Gunneridae</taxon>
        <taxon>Pentapetalae</taxon>
        <taxon>asterids</taxon>
        <taxon>lamiids</taxon>
        <taxon>Solanales</taxon>
        <taxon>Convolvulaceae</taxon>
        <taxon>Cuscuteae</taxon>
        <taxon>Cuscuta</taxon>
        <taxon>Cuscuta subgen. Grammica</taxon>
        <taxon>Cuscuta sect. Cleistogrammica</taxon>
    </lineage>
</organism>
<dbReference type="EMBL" id="NQVE01000162">
    <property type="protein sequence ID" value="RAL42889.1"/>
    <property type="molecule type" value="Genomic_DNA"/>
</dbReference>
<dbReference type="Proteomes" id="UP000249390">
    <property type="component" value="Unassembled WGS sequence"/>
</dbReference>